<dbReference type="InterPro" id="IPR041440">
    <property type="entry name" value="HypF_C"/>
</dbReference>
<evidence type="ECO:0000256" key="1">
    <source>
        <dbReference type="ARBA" id="ARBA00004711"/>
    </source>
</evidence>
<feature type="active site" evidence="9">
    <location>
        <position position="24"/>
    </location>
</feature>
<dbReference type="Pfam" id="PF00708">
    <property type="entry name" value="Acylphosphatase"/>
    <property type="match status" value="1"/>
</dbReference>
<keyword evidence="6" id="KW-0862">Zinc</keyword>
<comment type="catalytic activity">
    <reaction evidence="9">
        <text>an acyl phosphate + H2O = a carboxylate + phosphate + H(+)</text>
        <dbReference type="Rhea" id="RHEA:14965"/>
        <dbReference type="ChEBI" id="CHEBI:15377"/>
        <dbReference type="ChEBI" id="CHEBI:15378"/>
        <dbReference type="ChEBI" id="CHEBI:29067"/>
        <dbReference type="ChEBI" id="CHEBI:43474"/>
        <dbReference type="ChEBI" id="CHEBI:59918"/>
        <dbReference type="EC" id="3.6.1.7"/>
    </reaction>
</comment>
<dbReference type="InterPro" id="IPR017968">
    <property type="entry name" value="Acylphosphatase_CS"/>
</dbReference>
<dbReference type="SUPFAM" id="SSF55821">
    <property type="entry name" value="YrdC/RibB"/>
    <property type="match status" value="1"/>
</dbReference>
<dbReference type="PANTHER" id="PTHR42959:SF1">
    <property type="entry name" value="CARBAMOYLTRANSFERASE HYPF"/>
    <property type="match status" value="1"/>
</dbReference>
<dbReference type="Pfam" id="PF01300">
    <property type="entry name" value="Sua5_yciO_yrdC"/>
    <property type="match status" value="1"/>
</dbReference>
<keyword evidence="9" id="KW-0378">Hydrolase</keyword>
<evidence type="ECO:0000313" key="12">
    <source>
        <dbReference type="EMBL" id="GAA2737665.1"/>
    </source>
</evidence>
<dbReference type="Gene3D" id="3.30.110.120">
    <property type="match status" value="1"/>
</dbReference>
<dbReference type="Pfam" id="PF17788">
    <property type="entry name" value="HypF_C"/>
    <property type="match status" value="1"/>
</dbReference>
<keyword evidence="3" id="KW-0436">Ligase</keyword>
<dbReference type="RefSeq" id="WP_344457272.1">
    <property type="nucleotide sequence ID" value="NZ_BAAATZ010000035.1"/>
</dbReference>
<dbReference type="Pfam" id="PF22521">
    <property type="entry name" value="HypF_C_2"/>
    <property type="match status" value="1"/>
</dbReference>
<keyword evidence="4" id="KW-0479">Metal-binding</keyword>
<dbReference type="Proteomes" id="UP001501842">
    <property type="component" value="Unassembled WGS sequence"/>
</dbReference>
<comment type="catalytic activity">
    <reaction evidence="7">
        <text>C-terminal L-cysteinyl-[HypE protein] + carbamoyl phosphate + ATP + H2O = C-terminal S-carboxamide-L-cysteinyl-[HypE protein] + AMP + phosphate + diphosphate + H(+)</text>
        <dbReference type="Rhea" id="RHEA:55636"/>
        <dbReference type="Rhea" id="RHEA-COMP:14247"/>
        <dbReference type="Rhea" id="RHEA-COMP:14392"/>
        <dbReference type="ChEBI" id="CHEBI:15377"/>
        <dbReference type="ChEBI" id="CHEBI:15378"/>
        <dbReference type="ChEBI" id="CHEBI:30616"/>
        <dbReference type="ChEBI" id="CHEBI:33019"/>
        <dbReference type="ChEBI" id="CHEBI:43474"/>
        <dbReference type="ChEBI" id="CHEBI:58228"/>
        <dbReference type="ChEBI" id="CHEBI:76913"/>
        <dbReference type="ChEBI" id="CHEBI:139126"/>
        <dbReference type="ChEBI" id="CHEBI:456215"/>
    </reaction>
</comment>
<dbReference type="InterPro" id="IPR055128">
    <property type="entry name" value="HypF_C_2"/>
</dbReference>
<evidence type="ECO:0000313" key="13">
    <source>
        <dbReference type="Proteomes" id="UP001501842"/>
    </source>
</evidence>
<evidence type="ECO:0000256" key="7">
    <source>
        <dbReference type="ARBA" id="ARBA00048220"/>
    </source>
</evidence>
<dbReference type="InterPro" id="IPR051060">
    <property type="entry name" value="Carbamoyltrans_HypF-like"/>
</dbReference>
<evidence type="ECO:0000256" key="3">
    <source>
        <dbReference type="ARBA" id="ARBA00022598"/>
    </source>
</evidence>
<protein>
    <recommendedName>
        <fullName evidence="8">Carbamoyltransferase</fullName>
        <ecNumber evidence="8">6.2.-.-</ecNumber>
    </recommendedName>
</protein>
<dbReference type="InterPro" id="IPR004421">
    <property type="entry name" value="Carbamoyltransferase_HypF"/>
</dbReference>
<keyword evidence="5" id="KW-0863">Zinc-finger</keyword>
<keyword evidence="13" id="KW-1185">Reference proteome</keyword>
<name>A0ABN3USN9_9ACTN</name>
<dbReference type="Pfam" id="PF07503">
    <property type="entry name" value="zf-HYPF"/>
    <property type="match status" value="2"/>
</dbReference>
<evidence type="ECO:0000259" key="10">
    <source>
        <dbReference type="PROSITE" id="PS51160"/>
    </source>
</evidence>
<dbReference type="NCBIfam" id="TIGR00143">
    <property type="entry name" value="hypF"/>
    <property type="match status" value="1"/>
</dbReference>
<evidence type="ECO:0000256" key="5">
    <source>
        <dbReference type="ARBA" id="ARBA00022771"/>
    </source>
</evidence>
<reference evidence="12 13" key="1">
    <citation type="journal article" date="2019" name="Int. J. Syst. Evol. Microbiol.">
        <title>The Global Catalogue of Microorganisms (GCM) 10K type strain sequencing project: providing services to taxonomists for standard genome sequencing and annotation.</title>
        <authorList>
            <consortium name="The Broad Institute Genomics Platform"/>
            <consortium name="The Broad Institute Genome Sequencing Center for Infectious Disease"/>
            <person name="Wu L."/>
            <person name="Ma J."/>
        </authorList>
    </citation>
    <scope>NUCLEOTIDE SEQUENCE [LARGE SCALE GENOMIC DNA]</scope>
    <source>
        <strain evidence="12 13">JCM 8201</strain>
    </source>
</reference>
<dbReference type="PIRSF" id="PIRSF006256">
    <property type="entry name" value="CMPcnvr_hdrg_mat"/>
    <property type="match status" value="1"/>
</dbReference>
<dbReference type="Gene3D" id="3.30.420.40">
    <property type="match status" value="1"/>
</dbReference>
<dbReference type="InterPro" id="IPR006070">
    <property type="entry name" value="Sua5-like_dom"/>
</dbReference>
<dbReference type="PROSITE" id="PS51160">
    <property type="entry name" value="ACYLPHOSPHATASE_3"/>
    <property type="match status" value="1"/>
</dbReference>
<accession>A0ABN3USN9</accession>
<dbReference type="SUPFAM" id="SSF54975">
    <property type="entry name" value="Acylphosphatase/BLUF domain-like"/>
    <property type="match status" value="1"/>
</dbReference>
<feature type="domain" description="Acylphosphatase-like" evidence="10">
    <location>
        <begin position="9"/>
        <end position="95"/>
    </location>
</feature>
<dbReference type="InterPro" id="IPR036046">
    <property type="entry name" value="Acylphosphatase-like_dom_sf"/>
</dbReference>
<dbReference type="PROSITE" id="PS51163">
    <property type="entry name" value="YRDC"/>
    <property type="match status" value="1"/>
</dbReference>
<dbReference type="InterPro" id="IPR011125">
    <property type="entry name" value="Znf_HypF"/>
</dbReference>
<comment type="pathway">
    <text evidence="1">Protein modification; [NiFe] hydrogenase maturation.</text>
</comment>
<dbReference type="InterPro" id="IPR017945">
    <property type="entry name" value="DHBP_synth_RibB-like_a/b_dom"/>
</dbReference>
<dbReference type="Gene3D" id="3.30.420.360">
    <property type="match status" value="1"/>
</dbReference>
<sequence>MTVPSRRTRVRIRVEGIVQGVGFRPFVHELAGRHGLAGFVGNDGDGVFAEAEGEAASLDAFIADLGLRAPPLALIERVTTCPAEPLGELGFRIVPSVPGTGRSTLLSPDMATCAECLNDMTDPGNRRFCYPFTNCTHCGPRFTITVDVPYDRHNTTMSSFVLCADCEREYQDPSDRRFHAQPVCCPRCGPTLRLLGTDGEAVPGDPVDAAAALLREGLILAVKGLGGYHLAVLAGDEDAVRRLRARKHREAKPFAVMAPDLAAARALADFDEASIRLLTGSRRPIVLAPRRAEALVADAVAPGSGELGVMLPYAPQHHLLAARLGEPFVLTSGNLSDEPIIHRDDEALKRLADVADAFLTHDRPVHVRADDSVVRVFRGREMPLRRSRGYAPAPLTVHRPFPRPVLACGAELKNTFCLGKDLRAFPSPHIGDLGGYETLRAFTDGIAHFRHLFGIEPAVLAHDLHPDHLSTKYALDLAETEGLPAIGVQHHHAHLASCLADNGEDGPAIGVAFDGLGYGPDGTLWGGELLVFDLAGYRRAGHLETVPMPGGTAAIRQPWRMAAAHLHAAYGGRPPELDVVRRHADRWEAVTALARSGTNAPLTSSAGRLFDAIAAITGVRDETCYEGQAAIELERRVDPDEHGAYPVTVSDSDPLVVSCADLVRRAAEDVQAGARTGQVAARFHRGLAAAVVGAIAVLRERTGLTSVALSGGVFQNITLLGLVASGLERTGFRVLTHTRVPPNDGGLSFGQAMVAAASDRDPSPLP</sequence>
<dbReference type="Gene3D" id="3.90.870.50">
    <property type="match status" value="1"/>
</dbReference>
<dbReference type="EC" id="6.2.-.-" evidence="8"/>
<comment type="caution">
    <text evidence="12">The sequence shown here is derived from an EMBL/GenBank/DDBJ whole genome shotgun (WGS) entry which is preliminary data.</text>
</comment>
<proteinExistence type="inferred from homology"/>
<feature type="active site" evidence="9">
    <location>
        <position position="42"/>
    </location>
</feature>
<dbReference type="EMBL" id="BAAATZ010000035">
    <property type="protein sequence ID" value="GAA2737665.1"/>
    <property type="molecule type" value="Genomic_DNA"/>
</dbReference>
<evidence type="ECO:0000256" key="8">
    <source>
        <dbReference type="PIRNR" id="PIRNR006256"/>
    </source>
</evidence>
<dbReference type="PROSITE" id="PS00150">
    <property type="entry name" value="ACYLPHOSPHATASE_1"/>
    <property type="match status" value="1"/>
</dbReference>
<evidence type="ECO:0000259" key="11">
    <source>
        <dbReference type="PROSITE" id="PS51163"/>
    </source>
</evidence>
<evidence type="ECO:0000256" key="4">
    <source>
        <dbReference type="ARBA" id="ARBA00022723"/>
    </source>
</evidence>
<organism evidence="12 13">
    <name type="scientific">Actinocorallia aurantiaca</name>
    <dbReference type="NCBI Taxonomy" id="46204"/>
    <lineage>
        <taxon>Bacteria</taxon>
        <taxon>Bacillati</taxon>
        <taxon>Actinomycetota</taxon>
        <taxon>Actinomycetes</taxon>
        <taxon>Streptosporangiales</taxon>
        <taxon>Thermomonosporaceae</taxon>
        <taxon>Actinocorallia</taxon>
    </lineage>
</organism>
<evidence type="ECO:0000256" key="6">
    <source>
        <dbReference type="ARBA" id="ARBA00022833"/>
    </source>
</evidence>
<dbReference type="InterPro" id="IPR001792">
    <property type="entry name" value="Acylphosphatase-like_dom"/>
</dbReference>
<evidence type="ECO:0000256" key="2">
    <source>
        <dbReference type="ARBA" id="ARBA00008097"/>
    </source>
</evidence>
<evidence type="ECO:0000256" key="9">
    <source>
        <dbReference type="PROSITE-ProRule" id="PRU00520"/>
    </source>
</evidence>
<feature type="domain" description="YrdC-like" evidence="11">
    <location>
        <begin position="204"/>
        <end position="389"/>
    </location>
</feature>
<gene>
    <name evidence="12" type="primary">hypF</name>
    <name evidence="12" type="ORF">GCM10010439_68680</name>
</gene>
<dbReference type="PANTHER" id="PTHR42959">
    <property type="entry name" value="CARBAMOYLTRANSFERASE"/>
    <property type="match status" value="1"/>
</dbReference>
<comment type="similarity">
    <text evidence="2 8">Belongs to the carbamoyltransferase HypF family.</text>
</comment>